<dbReference type="AlphaFoldDB" id="A0A9D4RET6"/>
<reference evidence="1" key="2">
    <citation type="submission" date="2020-11" db="EMBL/GenBank/DDBJ databases">
        <authorList>
            <person name="McCartney M.A."/>
            <person name="Auch B."/>
            <person name="Kono T."/>
            <person name="Mallez S."/>
            <person name="Becker A."/>
            <person name="Gohl D.M."/>
            <person name="Silverstein K.A.T."/>
            <person name="Koren S."/>
            <person name="Bechman K.B."/>
            <person name="Herman A."/>
            <person name="Abrahante J.E."/>
            <person name="Garbe J."/>
        </authorList>
    </citation>
    <scope>NUCLEOTIDE SEQUENCE</scope>
    <source>
        <strain evidence="1">Duluth1</strain>
        <tissue evidence="1">Whole animal</tissue>
    </source>
</reference>
<name>A0A9D4RET6_DREPO</name>
<evidence type="ECO:0000313" key="1">
    <source>
        <dbReference type="EMBL" id="KAH3863670.1"/>
    </source>
</evidence>
<dbReference type="EMBL" id="JAIWYP010000002">
    <property type="protein sequence ID" value="KAH3863670.1"/>
    <property type="molecule type" value="Genomic_DNA"/>
</dbReference>
<proteinExistence type="predicted"/>
<dbReference type="Proteomes" id="UP000828390">
    <property type="component" value="Unassembled WGS sequence"/>
</dbReference>
<evidence type="ECO:0000313" key="2">
    <source>
        <dbReference type="Proteomes" id="UP000828390"/>
    </source>
</evidence>
<organism evidence="1 2">
    <name type="scientific">Dreissena polymorpha</name>
    <name type="common">Zebra mussel</name>
    <name type="synonym">Mytilus polymorpha</name>
    <dbReference type="NCBI Taxonomy" id="45954"/>
    <lineage>
        <taxon>Eukaryota</taxon>
        <taxon>Metazoa</taxon>
        <taxon>Spiralia</taxon>
        <taxon>Lophotrochozoa</taxon>
        <taxon>Mollusca</taxon>
        <taxon>Bivalvia</taxon>
        <taxon>Autobranchia</taxon>
        <taxon>Heteroconchia</taxon>
        <taxon>Euheterodonta</taxon>
        <taxon>Imparidentia</taxon>
        <taxon>Neoheterodontei</taxon>
        <taxon>Myida</taxon>
        <taxon>Dreissenoidea</taxon>
        <taxon>Dreissenidae</taxon>
        <taxon>Dreissena</taxon>
    </lineage>
</organism>
<accession>A0A9D4RET6</accession>
<gene>
    <name evidence="1" type="ORF">DPMN_026659</name>
</gene>
<sequence length="65" mass="7208">MRLFDDVTCDEISHEDLECVMTPASKACNDSHDMAFKCTPDAPNSVKSTCIIHVHSLLLNTNSVR</sequence>
<protein>
    <submittedName>
        <fullName evidence="1">Uncharacterized protein</fullName>
    </submittedName>
</protein>
<comment type="caution">
    <text evidence="1">The sequence shown here is derived from an EMBL/GenBank/DDBJ whole genome shotgun (WGS) entry which is preliminary data.</text>
</comment>
<reference evidence="1" key="1">
    <citation type="journal article" date="2019" name="bioRxiv">
        <title>The Genome of the Zebra Mussel, Dreissena polymorpha: A Resource for Invasive Species Research.</title>
        <authorList>
            <person name="McCartney M.A."/>
            <person name="Auch B."/>
            <person name="Kono T."/>
            <person name="Mallez S."/>
            <person name="Zhang Y."/>
            <person name="Obille A."/>
            <person name="Becker A."/>
            <person name="Abrahante J.E."/>
            <person name="Garbe J."/>
            <person name="Badalamenti J.P."/>
            <person name="Herman A."/>
            <person name="Mangelson H."/>
            <person name="Liachko I."/>
            <person name="Sullivan S."/>
            <person name="Sone E.D."/>
            <person name="Koren S."/>
            <person name="Silverstein K.A.T."/>
            <person name="Beckman K.B."/>
            <person name="Gohl D.M."/>
        </authorList>
    </citation>
    <scope>NUCLEOTIDE SEQUENCE</scope>
    <source>
        <strain evidence="1">Duluth1</strain>
        <tissue evidence="1">Whole animal</tissue>
    </source>
</reference>
<keyword evidence="2" id="KW-1185">Reference proteome</keyword>